<evidence type="ECO:0000256" key="3">
    <source>
        <dbReference type="SAM" id="MobiDB-lite"/>
    </source>
</evidence>
<dbReference type="PROSITE" id="PS50977">
    <property type="entry name" value="HTH_TETR_2"/>
    <property type="match status" value="1"/>
</dbReference>
<evidence type="ECO:0000256" key="2">
    <source>
        <dbReference type="PROSITE-ProRule" id="PRU00335"/>
    </source>
</evidence>
<dbReference type="EMBL" id="BAED01000019">
    <property type="protein sequence ID" value="GAB04402.1"/>
    <property type="molecule type" value="Genomic_DNA"/>
</dbReference>
<protein>
    <submittedName>
        <fullName evidence="5">Putative TetR family transcriptional regulator</fullName>
    </submittedName>
</protein>
<keyword evidence="1 2" id="KW-0238">DNA-binding</keyword>
<dbReference type="GO" id="GO:0003677">
    <property type="term" value="F:DNA binding"/>
    <property type="evidence" value="ECO:0007669"/>
    <property type="project" value="UniProtKB-UniRule"/>
</dbReference>
<dbReference type="STRING" id="1075090.GOAMR_19_00890"/>
<evidence type="ECO:0000259" key="4">
    <source>
        <dbReference type="PROSITE" id="PS50977"/>
    </source>
</evidence>
<dbReference type="InterPro" id="IPR009057">
    <property type="entry name" value="Homeodomain-like_sf"/>
</dbReference>
<dbReference type="Gene3D" id="1.10.357.10">
    <property type="entry name" value="Tetracycline Repressor, domain 2"/>
    <property type="match status" value="1"/>
</dbReference>
<dbReference type="Pfam" id="PF00440">
    <property type="entry name" value="TetR_N"/>
    <property type="match status" value="1"/>
</dbReference>
<evidence type="ECO:0000313" key="6">
    <source>
        <dbReference type="Proteomes" id="UP000006023"/>
    </source>
</evidence>
<dbReference type="SUPFAM" id="SSF46689">
    <property type="entry name" value="Homeodomain-like"/>
    <property type="match status" value="1"/>
</dbReference>
<proteinExistence type="predicted"/>
<dbReference type="Proteomes" id="UP000006023">
    <property type="component" value="Unassembled WGS sequence"/>
</dbReference>
<evidence type="ECO:0000256" key="1">
    <source>
        <dbReference type="ARBA" id="ARBA00023125"/>
    </source>
</evidence>
<name>G7GLC7_9ACTN</name>
<accession>G7GLC7</accession>
<organism evidence="5 6">
    <name type="scientific">Gordonia amarae NBRC 15530</name>
    <dbReference type="NCBI Taxonomy" id="1075090"/>
    <lineage>
        <taxon>Bacteria</taxon>
        <taxon>Bacillati</taxon>
        <taxon>Actinomycetota</taxon>
        <taxon>Actinomycetes</taxon>
        <taxon>Mycobacteriales</taxon>
        <taxon>Gordoniaceae</taxon>
        <taxon>Gordonia</taxon>
    </lineage>
</organism>
<gene>
    <name evidence="5" type="ORF">GOAMR_19_00890</name>
</gene>
<reference evidence="5 6" key="1">
    <citation type="submission" date="2011-11" db="EMBL/GenBank/DDBJ databases">
        <title>Whole genome shotgun sequence of Gordonia amarae NBRC 15530.</title>
        <authorList>
            <person name="Takarada H."/>
            <person name="Hosoyama A."/>
            <person name="Tsuchikane K."/>
            <person name="Katsumata H."/>
            <person name="Yamazaki S."/>
            <person name="Fujita N."/>
        </authorList>
    </citation>
    <scope>NUCLEOTIDE SEQUENCE [LARGE SCALE GENOMIC DNA]</scope>
    <source>
        <strain evidence="5 6">NBRC 15530</strain>
    </source>
</reference>
<feature type="domain" description="HTH tetR-type" evidence="4">
    <location>
        <begin position="26"/>
        <end position="86"/>
    </location>
</feature>
<sequence length="218" mass="23515">MSAMSPTVEAGTAATSKRRAAHLGPERRRPQILDVALEIAVESGISAVTVVAIAQRMKVTRPVVYAAFPGRTQILEALIAREERYFGEAIAQILRNRQVDATEGVFIDGFVALLTAVQARPQAWLLLYGSPDVEVMDLFGRGRSVVSARCAKLLKPTLRSWGTLDAEAKLPALVELWVSSGEGAVRTLLAQDDAAPTWTPDSLGSFIGEAVYRALRTA</sequence>
<dbReference type="InterPro" id="IPR001647">
    <property type="entry name" value="HTH_TetR"/>
</dbReference>
<comment type="caution">
    <text evidence="5">The sequence shown here is derived from an EMBL/GenBank/DDBJ whole genome shotgun (WGS) entry which is preliminary data.</text>
</comment>
<feature type="DNA-binding region" description="H-T-H motif" evidence="2">
    <location>
        <begin position="49"/>
        <end position="68"/>
    </location>
</feature>
<dbReference type="eggNOG" id="COG1309">
    <property type="taxonomic scope" value="Bacteria"/>
</dbReference>
<keyword evidence="6" id="KW-1185">Reference proteome</keyword>
<dbReference type="AlphaFoldDB" id="G7GLC7"/>
<feature type="region of interest" description="Disordered" evidence="3">
    <location>
        <begin position="1"/>
        <end position="25"/>
    </location>
</feature>
<evidence type="ECO:0000313" key="5">
    <source>
        <dbReference type="EMBL" id="GAB04402.1"/>
    </source>
</evidence>